<dbReference type="InterPro" id="IPR013784">
    <property type="entry name" value="Carb-bd-like_fold"/>
</dbReference>
<keyword evidence="4" id="KW-1185">Reference proteome</keyword>
<protein>
    <submittedName>
        <fullName evidence="3">Cobalamin biosynthesis protein CbiM</fullName>
    </submittedName>
</protein>
<dbReference type="SUPFAM" id="SSF49452">
    <property type="entry name" value="Starch-binding domain-like"/>
    <property type="match status" value="1"/>
</dbReference>
<gene>
    <name evidence="3" type="ORF">CXZ10_06735</name>
</gene>
<evidence type="ECO:0000313" key="3">
    <source>
        <dbReference type="EMBL" id="PKR91032.1"/>
    </source>
</evidence>
<feature type="signal peptide" evidence="2">
    <location>
        <begin position="1"/>
        <end position="21"/>
    </location>
</feature>
<sequence length="185" mass="19254">MIRRLASILAALAFLVLPAEAHRLKLFAQVTGGTIAGYAFYIGGGRPEGADILVATPDGNEIGRLKTGTDGGFSFTPPQPGRYRLTLAAGDGHFANLDISTDGAPAVASPTRAAPSASALPGDFDARIAQAVDAAVARQIRPLLEAYDAAEGRVRFNDLVGGLGWIAGLAGLWAWFRSRRSGHGN</sequence>
<proteinExistence type="predicted"/>
<organism evidence="3 4">
    <name type="scientific">Pleomorphomonas diazotrophica</name>
    <dbReference type="NCBI Taxonomy" id="1166257"/>
    <lineage>
        <taxon>Bacteria</taxon>
        <taxon>Pseudomonadati</taxon>
        <taxon>Pseudomonadota</taxon>
        <taxon>Alphaproteobacteria</taxon>
        <taxon>Hyphomicrobiales</taxon>
        <taxon>Pleomorphomonadaceae</taxon>
        <taxon>Pleomorphomonas</taxon>
    </lineage>
</organism>
<dbReference type="GO" id="GO:0030246">
    <property type="term" value="F:carbohydrate binding"/>
    <property type="evidence" value="ECO:0007669"/>
    <property type="project" value="InterPro"/>
</dbReference>
<keyword evidence="2" id="KW-0732">Signal</keyword>
<accession>A0A1I4WKP2</accession>
<dbReference type="OrthoDB" id="8447011at2"/>
<feature type="transmembrane region" description="Helical" evidence="1">
    <location>
        <begin position="159"/>
        <end position="176"/>
    </location>
</feature>
<dbReference type="AlphaFoldDB" id="A0A1I4WKP2"/>
<dbReference type="EMBL" id="PJNW01000002">
    <property type="protein sequence ID" value="PKR91032.1"/>
    <property type="molecule type" value="Genomic_DNA"/>
</dbReference>
<dbReference type="RefSeq" id="WP_101288293.1">
    <property type="nucleotide sequence ID" value="NZ_FOUQ01000018.1"/>
</dbReference>
<keyword evidence="1" id="KW-0812">Transmembrane</keyword>
<evidence type="ECO:0000256" key="2">
    <source>
        <dbReference type="SAM" id="SignalP"/>
    </source>
</evidence>
<evidence type="ECO:0000313" key="4">
    <source>
        <dbReference type="Proteomes" id="UP000233491"/>
    </source>
</evidence>
<reference evidence="3 4" key="1">
    <citation type="submission" date="2017-12" db="EMBL/GenBank/DDBJ databases">
        <title>Anaerobic carbon monoxide metabolism by Pleomorphomonas carboxyditropha sp. nov., a new mesophilic hydrogenogenic carboxidotroph.</title>
        <authorList>
            <person name="Esquivel-Elizondo S."/>
            <person name="Krajmalnik-Brown R."/>
        </authorList>
    </citation>
    <scope>NUCLEOTIDE SEQUENCE [LARGE SCALE GENOMIC DNA]</scope>
    <source>
        <strain evidence="3 4">R5-392</strain>
    </source>
</reference>
<keyword evidence="1" id="KW-0472">Membrane</keyword>
<feature type="chain" id="PRO_5015065865" evidence="2">
    <location>
        <begin position="22"/>
        <end position="185"/>
    </location>
</feature>
<name>A0A1I4WKP2_9HYPH</name>
<dbReference type="Proteomes" id="UP000233491">
    <property type="component" value="Unassembled WGS sequence"/>
</dbReference>
<evidence type="ECO:0000256" key="1">
    <source>
        <dbReference type="SAM" id="Phobius"/>
    </source>
</evidence>
<keyword evidence="1" id="KW-1133">Transmembrane helix</keyword>
<comment type="caution">
    <text evidence="3">The sequence shown here is derived from an EMBL/GenBank/DDBJ whole genome shotgun (WGS) entry which is preliminary data.</text>
</comment>